<dbReference type="AlphaFoldDB" id="A0AAW2XSS5"/>
<dbReference type="PANTHER" id="PTHR48046">
    <property type="entry name" value="UDP-GLYCOSYLTRANSFERASE 72E1"/>
    <property type="match status" value="1"/>
</dbReference>
<reference evidence="2" key="1">
    <citation type="submission" date="2020-06" db="EMBL/GenBank/DDBJ databases">
        <authorList>
            <person name="Li T."/>
            <person name="Hu X."/>
            <person name="Zhang T."/>
            <person name="Song X."/>
            <person name="Zhang H."/>
            <person name="Dai N."/>
            <person name="Sheng W."/>
            <person name="Hou X."/>
            <person name="Wei L."/>
        </authorList>
    </citation>
    <scope>NUCLEOTIDE SEQUENCE</scope>
    <source>
        <strain evidence="2">KEN1</strain>
        <tissue evidence="2">Leaf</tissue>
    </source>
</reference>
<sequence length="108" mass="11878">METSHHIAILPSPGMGHLIPLAELAKNLISRHSFSVTFIIPTDANTSHLQAQKSFLQALPHSISCIFLPPISFTDHLPTTQRSNHEYRSASTDQSHIFVGHSSLRPCG</sequence>
<dbReference type="SUPFAM" id="SSF53756">
    <property type="entry name" value="UDP-Glycosyltransferase/glycogen phosphorylase"/>
    <property type="match status" value="1"/>
</dbReference>
<name>A0AAW2XSS5_9LAMI</name>
<keyword evidence="1" id="KW-0808">Transferase</keyword>
<comment type="caution">
    <text evidence="2">The sequence shown here is derived from an EMBL/GenBank/DDBJ whole genome shotgun (WGS) entry which is preliminary data.</text>
</comment>
<dbReference type="EMBL" id="JACGWN010000003">
    <property type="protein sequence ID" value="KAL0456816.1"/>
    <property type="molecule type" value="Genomic_DNA"/>
</dbReference>
<accession>A0AAW2XSS5</accession>
<proteinExistence type="predicted"/>
<evidence type="ECO:0000313" key="2">
    <source>
        <dbReference type="EMBL" id="KAL0456816.1"/>
    </source>
</evidence>
<dbReference type="Gene3D" id="3.40.50.2000">
    <property type="entry name" value="Glycogen Phosphorylase B"/>
    <property type="match status" value="1"/>
</dbReference>
<reference evidence="2" key="2">
    <citation type="journal article" date="2024" name="Plant">
        <title>Genomic evolution and insights into agronomic trait innovations of Sesamum species.</title>
        <authorList>
            <person name="Miao H."/>
            <person name="Wang L."/>
            <person name="Qu L."/>
            <person name="Liu H."/>
            <person name="Sun Y."/>
            <person name="Le M."/>
            <person name="Wang Q."/>
            <person name="Wei S."/>
            <person name="Zheng Y."/>
            <person name="Lin W."/>
            <person name="Duan Y."/>
            <person name="Cao H."/>
            <person name="Xiong S."/>
            <person name="Wang X."/>
            <person name="Wei L."/>
            <person name="Li C."/>
            <person name="Ma Q."/>
            <person name="Ju M."/>
            <person name="Zhao R."/>
            <person name="Li G."/>
            <person name="Mu C."/>
            <person name="Tian Q."/>
            <person name="Mei H."/>
            <person name="Zhang T."/>
            <person name="Gao T."/>
            <person name="Zhang H."/>
        </authorList>
    </citation>
    <scope>NUCLEOTIDE SEQUENCE</scope>
    <source>
        <strain evidence="2">KEN1</strain>
    </source>
</reference>
<keyword evidence="1" id="KW-0328">Glycosyltransferase</keyword>
<protein>
    <submittedName>
        <fullName evidence="2">Hydroquinone glucosyltransferase</fullName>
    </submittedName>
</protein>
<gene>
    <name evidence="2" type="ORF">Slati_1020800</name>
</gene>
<organism evidence="2">
    <name type="scientific">Sesamum latifolium</name>
    <dbReference type="NCBI Taxonomy" id="2727402"/>
    <lineage>
        <taxon>Eukaryota</taxon>
        <taxon>Viridiplantae</taxon>
        <taxon>Streptophyta</taxon>
        <taxon>Embryophyta</taxon>
        <taxon>Tracheophyta</taxon>
        <taxon>Spermatophyta</taxon>
        <taxon>Magnoliopsida</taxon>
        <taxon>eudicotyledons</taxon>
        <taxon>Gunneridae</taxon>
        <taxon>Pentapetalae</taxon>
        <taxon>asterids</taxon>
        <taxon>lamiids</taxon>
        <taxon>Lamiales</taxon>
        <taxon>Pedaliaceae</taxon>
        <taxon>Sesamum</taxon>
    </lineage>
</organism>
<evidence type="ECO:0000256" key="1">
    <source>
        <dbReference type="ARBA" id="ARBA00022676"/>
    </source>
</evidence>
<dbReference type="PANTHER" id="PTHR48046:SF6">
    <property type="entry name" value="GLYCOSYLTRANSFERASE"/>
    <property type="match status" value="1"/>
</dbReference>
<dbReference type="GO" id="GO:0016757">
    <property type="term" value="F:glycosyltransferase activity"/>
    <property type="evidence" value="ECO:0007669"/>
    <property type="project" value="UniProtKB-KW"/>
</dbReference>